<sequence>MVNNIRYQIKILIQGSQEKQLKQCKKCIYLFQYKANFLRKYSYIGTNNQEIKIASKKILLLNQKQIKTILNQYFQLKKLEISILKIVLFQLLERKIITQRTPQTAEKVILKLQSTSFLILFCVFLMLIFVNYEHFYVLLTNPKDQIIQFFSKYSSILILGKPNLLLVSIHFIKFCFSYQKAIISQELLCHLAKLFINNNEKDFHFFFYQEIRCIIIQMHTRMLAFFYNANLLLKCQNRSYIQLLCRQQKFQVKIVSNKVFTLASKFPMMNSNHLKKLLSCHPIATKSYHIPC</sequence>
<keyword evidence="1" id="KW-1133">Transmembrane helix</keyword>
<dbReference type="GeneID" id="24440888"/>
<dbReference type="AlphaFoldDB" id="W7X3X3"/>
<feature type="transmembrane region" description="Helical" evidence="1">
    <location>
        <begin position="117"/>
        <end position="136"/>
    </location>
</feature>
<organism evidence="2 3">
    <name type="scientific">Tetrahymena thermophila (strain SB210)</name>
    <dbReference type="NCBI Taxonomy" id="312017"/>
    <lineage>
        <taxon>Eukaryota</taxon>
        <taxon>Sar</taxon>
        <taxon>Alveolata</taxon>
        <taxon>Ciliophora</taxon>
        <taxon>Intramacronucleata</taxon>
        <taxon>Oligohymenophorea</taxon>
        <taxon>Hymenostomatida</taxon>
        <taxon>Tetrahymenina</taxon>
        <taxon>Tetrahymenidae</taxon>
        <taxon>Tetrahymena</taxon>
    </lineage>
</organism>
<keyword evidence="3" id="KW-1185">Reference proteome</keyword>
<dbReference type="InParanoid" id="W7X3X3"/>
<evidence type="ECO:0000313" key="2">
    <source>
        <dbReference type="EMBL" id="EWS71128.1"/>
    </source>
</evidence>
<dbReference type="KEGG" id="tet:TTHERM_000842567"/>
<protein>
    <submittedName>
        <fullName evidence="2">Transmembrane protein, putative</fullName>
    </submittedName>
</protein>
<accession>W7X3X3</accession>
<feature type="transmembrane region" description="Helical" evidence="1">
    <location>
        <begin position="156"/>
        <end position="176"/>
    </location>
</feature>
<gene>
    <name evidence="2" type="ORF">TTHERM_000842567</name>
</gene>
<name>W7X3X3_TETTS</name>
<proteinExistence type="predicted"/>
<keyword evidence="1" id="KW-0472">Membrane</keyword>
<dbReference type="Proteomes" id="UP000009168">
    <property type="component" value="Unassembled WGS sequence"/>
</dbReference>
<reference evidence="3" key="1">
    <citation type="journal article" date="2006" name="PLoS Biol.">
        <title>Macronuclear genome sequence of the ciliate Tetrahymena thermophila, a model eukaryote.</title>
        <authorList>
            <person name="Eisen J.A."/>
            <person name="Coyne R.S."/>
            <person name="Wu M."/>
            <person name="Wu D."/>
            <person name="Thiagarajan M."/>
            <person name="Wortman J.R."/>
            <person name="Badger J.H."/>
            <person name="Ren Q."/>
            <person name="Amedeo P."/>
            <person name="Jones K.M."/>
            <person name="Tallon L.J."/>
            <person name="Delcher A.L."/>
            <person name="Salzberg S.L."/>
            <person name="Silva J.C."/>
            <person name="Haas B.J."/>
            <person name="Majoros W.H."/>
            <person name="Farzad M."/>
            <person name="Carlton J.M."/>
            <person name="Smith R.K. Jr."/>
            <person name="Garg J."/>
            <person name="Pearlman R.E."/>
            <person name="Karrer K.M."/>
            <person name="Sun L."/>
            <person name="Manning G."/>
            <person name="Elde N.C."/>
            <person name="Turkewitz A.P."/>
            <person name="Asai D.J."/>
            <person name="Wilkes D.E."/>
            <person name="Wang Y."/>
            <person name="Cai H."/>
            <person name="Collins K."/>
            <person name="Stewart B.A."/>
            <person name="Lee S.R."/>
            <person name="Wilamowska K."/>
            <person name="Weinberg Z."/>
            <person name="Ruzzo W.L."/>
            <person name="Wloga D."/>
            <person name="Gaertig J."/>
            <person name="Frankel J."/>
            <person name="Tsao C.-C."/>
            <person name="Gorovsky M.A."/>
            <person name="Keeling P.J."/>
            <person name="Waller R.F."/>
            <person name="Patron N.J."/>
            <person name="Cherry J.M."/>
            <person name="Stover N.A."/>
            <person name="Krieger C.J."/>
            <person name="del Toro C."/>
            <person name="Ryder H.F."/>
            <person name="Williamson S.C."/>
            <person name="Barbeau R.A."/>
            <person name="Hamilton E.P."/>
            <person name="Orias E."/>
        </authorList>
    </citation>
    <scope>NUCLEOTIDE SEQUENCE [LARGE SCALE GENOMIC DNA]</scope>
    <source>
        <strain evidence="3">SB210</strain>
    </source>
</reference>
<dbReference type="EMBL" id="GG662249">
    <property type="protein sequence ID" value="EWS71128.1"/>
    <property type="molecule type" value="Genomic_DNA"/>
</dbReference>
<dbReference type="RefSeq" id="XP_012656336.1">
    <property type="nucleotide sequence ID" value="XM_012800882.1"/>
</dbReference>
<keyword evidence="1 2" id="KW-0812">Transmembrane</keyword>
<evidence type="ECO:0000313" key="3">
    <source>
        <dbReference type="Proteomes" id="UP000009168"/>
    </source>
</evidence>
<evidence type="ECO:0000256" key="1">
    <source>
        <dbReference type="SAM" id="Phobius"/>
    </source>
</evidence>